<dbReference type="Proteomes" id="UP000516117">
    <property type="component" value="Chromosome"/>
</dbReference>
<reference evidence="2 3" key="1">
    <citation type="submission" date="2020-08" db="EMBL/GenBank/DDBJ databases">
        <title>Genome sequence of Tessaracoccus defluvii JCM 17540T.</title>
        <authorList>
            <person name="Hyun D.-W."/>
            <person name="Bae J.-W."/>
        </authorList>
    </citation>
    <scope>NUCLEOTIDE SEQUENCE [LARGE SCALE GENOMIC DNA]</scope>
    <source>
        <strain evidence="2 3">JCM 17540</strain>
    </source>
</reference>
<protein>
    <submittedName>
        <fullName evidence="2">DUF5343 domain-containing protein</fullName>
    </submittedName>
</protein>
<dbReference type="RefSeq" id="WP_187720996.1">
    <property type="nucleotide sequence ID" value="NZ_BAABBL010000017.1"/>
</dbReference>
<keyword evidence="3" id="KW-1185">Reference proteome</keyword>
<feature type="region of interest" description="Disordered" evidence="1">
    <location>
        <begin position="141"/>
        <end position="184"/>
    </location>
</feature>
<organism evidence="2 3">
    <name type="scientific">Tessaracoccus defluvii</name>
    <dbReference type="NCBI Taxonomy" id="1285901"/>
    <lineage>
        <taxon>Bacteria</taxon>
        <taxon>Bacillati</taxon>
        <taxon>Actinomycetota</taxon>
        <taxon>Actinomycetes</taxon>
        <taxon>Propionibacteriales</taxon>
        <taxon>Propionibacteriaceae</taxon>
        <taxon>Tessaracoccus</taxon>
    </lineage>
</organism>
<evidence type="ECO:0000313" key="3">
    <source>
        <dbReference type="Proteomes" id="UP000516117"/>
    </source>
</evidence>
<evidence type="ECO:0000256" key="1">
    <source>
        <dbReference type="SAM" id="MobiDB-lite"/>
    </source>
</evidence>
<feature type="compositionally biased region" description="Polar residues" evidence="1">
    <location>
        <begin position="169"/>
        <end position="184"/>
    </location>
</feature>
<name>A0A7H0H5Q8_9ACTN</name>
<dbReference type="EMBL" id="CP060789">
    <property type="protein sequence ID" value="QNP55874.1"/>
    <property type="molecule type" value="Genomic_DNA"/>
</dbReference>
<gene>
    <name evidence="2" type="ORF">H9L22_17500</name>
</gene>
<dbReference type="AlphaFoldDB" id="A0A7H0H5Q8"/>
<accession>A0A7H0H5Q8</accession>
<evidence type="ECO:0000313" key="2">
    <source>
        <dbReference type="EMBL" id="QNP55874.1"/>
    </source>
</evidence>
<dbReference type="KEGG" id="tdf:H9L22_17500"/>
<sequence length="240" mass="26110">MSDAEFVPPYMAFGTFRNFLAGLNPERIPARIDRSLMIGMAGGTQTYLLQTLRLFGLIDGEGRASRQLVALARDEASFKAEMAAIVGQFYAEQLALSSQQGTAAQLAESFSPSGYQGSTLRKAITFFLHACAAAEIELSPHFRSPQPGRATNGSPRRRTRPKAAPLLSTEDTQPSSTAAEQRTVQLRSGGTLTISCSTTFMELSREDRSFVFGLVDQLDEYQDSSPREELSSLAEGKLAQ</sequence>
<proteinExistence type="predicted"/>